<evidence type="ECO:0000313" key="3">
    <source>
        <dbReference type="Proteomes" id="UP001596470"/>
    </source>
</evidence>
<keyword evidence="3" id="KW-1185">Reference proteome</keyword>
<comment type="caution">
    <text evidence="2">The sequence shown here is derived from an EMBL/GenBank/DDBJ whole genome shotgun (WGS) entry which is preliminary data.</text>
</comment>
<keyword evidence="1" id="KW-1133">Transmembrane helix</keyword>
<keyword evidence="1" id="KW-0472">Membrane</keyword>
<accession>A0ABW2DAY1</accession>
<feature type="transmembrane region" description="Helical" evidence="1">
    <location>
        <begin position="111"/>
        <end position="131"/>
    </location>
</feature>
<feature type="transmembrane region" description="Helical" evidence="1">
    <location>
        <begin position="36"/>
        <end position="58"/>
    </location>
</feature>
<evidence type="ECO:0000256" key="1">
    <source>
        <dbReference type="SAM" id="Phobius"/>
    </source>
</evidence>
<reference evidence="3" key="1">
    <citation type="journal article" date="2019" name="Int. J. Syst. Evol. Microbiol.">
        <title>The Global Catalogue of Microorganisms (GCM) 10K type strain sequencing project: providing services to taxonomists for standard genome sequencing and annotation.</title>
        <authorList>
            <consortium name="The Broad Institute Genomics Platform"/>
            <consortium name="The Broad Institute Genome Sequencing Center for Infectious Disease"/>
            <person name="Wu L."/>
            <person name="Ma J."/>
        </authorList>
    </citation>
    <scope>NUCLEOTIDE SEQUENCE [LARGE SCALE GENOMIC DNA]</scope>
    <source>
        <strain evidence="3">KACC 12634</strain>
    </source>
</reference>
<sequence length="171" mass="17985">MAVPPQYPVYPYPPGPYAYPYGGPPRRPGLTTTAVVLMWVQVGLGLLGGIGTAVTLTAGRDVFEDFYPGLAAWVPLVLLVSAVQALGFAALRGLFAVGIMDRRASARRGAFAVEGVSIAFQIAWQAVFLAALRPAGGGVGVNIQFDCTGIVLSVLILCFLGATKSARWCDR</sequence>
<keyword evidence="1" id="KW-0812">Transmembrane</keyword>
<feature type="transmembrane region" description="Helical" evidence="1">
    <location>
        <begin position="143"/>
        <end position="162"/>
    </location>
</feature>
<evidence type="ECO:0000313" key="2">
    <source>
        <dbReference type="EMBL" id="MFC6959512.1"/>
    </source>
</evidence>
<proteinExistence type="predicted"/>
<gene>
    <name evidence="2" type="ORF">ACFQS3_20155</name>
</gene>
<dbReference type="RefSeq" id="WP_382345484.1">
    <property type="nucleotide sequence ID" value="NZ_JBHMBP010000001.1"/>
</dbReference>
<feature type="transmembrane region" description="Helical" evidence="1">
    <location>
        <begin position="70"/>
        <end position="91"/>
    </location>
</feature>
<dbReference type="Proteomes" id="UP001596470">
    <property type="component" value="Unassembled WGS sequence"/>
</dbReference>
<organism evidence="2 3">
    <name type="scientific">Glycomyces mayteni</name>
    <dbReference type="NCBI Taxonomy" id="543887"/>
    <lineage>
        <taxon>Bacteria</taxon>
        <taxon>Bacillati</taxon>
        <taxon>Actinomycetota</taxon>
        <taxon>Actinomycetes</taxon>
        <taxon>Glycomycetales</taxon>
        <taxon>Glycomycetaceae</taxon>
        <taxon>Glycomyces</taxon>
    </lineage>
</organism>
<protein>
    <submittedName>
        <fullName evidence="2">Uncharacterized protein</fullName>
    </submittedName>
</protein>
<name>A0ABW2DAY1_9ACTN</name>
<dbReference type="EMBL" id="JBHSYS010000004">
    <property type="protein sequence ID" value="MFC6959512.1"/>
    <property type="molecule type" value="Genomic_DNA"/>
</dbReference>